<gene>
    <name evidence="2" type="ORF">FK220_001385</name>
</gene>
<dbReference type="Proteomes" id="UP000707206">
    <property type="component" value="Unassembled WGS sequence"/>
</dbReference>
<dbReference type="GO" id="GO:0016747">
    <property type="term" value="F:acyltransferase activity, transferring groups other than amino-acyl groups"/>
    <property type="evidence" value="ECO:0007669"/>
    <property type="project" value="InterPro"/>
</dbReference>
<dbReference type="PROSITE" id="PS51186">
    <property type="entry name" value="GNAT"/>
    <property type="match status" value="1"/>
</dbReference>
<dbReference type="AlphaFoldDB" id="A0A967AS79"/>
<dbReference type="InterPro" id="IPR000182">
    <property type="entry name" value="GNAT_dom"/>
</dbReference>
<feature type="domain" description="N-acetyltransferase" evidence="1">
    <location>
        <begin position="13"/>
        <end position="172"/>
    </location>
</feature>
<evidence type="ECO:0000259" key="1">
    <source>
        <dbReference type="PROSITE" id="PS51186"/>
    </source>
</evidence>
<dbReference type="Gene3D" id="3.40.630.30">
    <property type="match status" value="1"/>
</dbReference>
<protein>
    <submittedName>
        <fullName evidence="2">GNAT family N-acetyltransferase</fullName>
    </submittedName>
</protein>
<proteinExistence type="predicted"/>
<comment type="caution">
    <text evidence="2">The sequence shown here is derived from an EMBL/GenBank/DDBJ whole genome shotgun (WGS) entry which is preliminary data.</text>
</comment>
<evidence type="ECO:0000313" key="3">
    <source>
        <dbReference type="Proteomes" id="UP000707206"/>
    </source>
</evidence>
<dbReference type="EMBL" id="VIKU02000001">
    <property type="protein sequence ID" value="NHF57973.1"/>
    <property type="molecule type" value="Genomic_DNA"/>
</dbReference>
<dbReference type="InterPro" id="IPR016181">
    <property type="entry name" value="Acyl_CoA_acyltransferase"/>
</dbReference>
<dbReference type="SUPFAM" id="SSF55729">
    <property type="entry name" value="Acyl-CoA N-acyltransferases (Nat)"/>
    <property type="match status" value="1"/>
</dbReference>
<evidence type="ECO:0000313" key="2">
    <source>
        <dbReference type="EMBL" id="NHF57973.1"/>
    </source>
</evidence>
<dbReference type="InterPro" id="IPR051531">
    <property type="entry name" value="N-acetyltransferase"/>
</dbReference>
<dbReference type="Pfam" id="PF13302">
    <property type="entry name" value="Acetyltransf_3"/>
    <property type="match status" value="1"/>
</dbReference>
<keyword evidence="3" id="KW-1185">Reference proteome</keyword>
<dbReference type="PANTHER" id="PTHR43792">
    <property type="entry name" value="GNAT FAMILY, PUTATIVE (AFU_ORTHOLOGUE AFUA_3G00765)-RELATED-RELATED"/>
    <property type="match status" value="1"/>
</dbReference>
<dbReference type="PANTHER" id="PTHR43792:SF1">
    <property type="entry name" value="N-ACETYLTRANSFERASE DOMAIN-CONTAINING PROTEIN"/>
    <property type="match status" value="1"/>
</dbReference>
<reference evidence="2" key="1">
    <citation type="submission" date="2019-07" db="EMBL/GenBank/DDBJ databases">
        <authorList>
            <person name="De-Chao Zhang Q."/>
        </authorList>
    </citation>
    <scope>NUCLEOTIDE SEQUENCE</scope>
    <source>
        <strain evidence="2">TP-CH-4</strain>
    </source>
</reference>
<accession>A0A967AS79</accession>
<reference evidence="2" key="2">
    <citation type="submission" date="2020-03" db="EMBL/GenBank/DDBJ databases">
        <title>Flavobacteriaceae bacterium strain TP-CH-4, a member of the family Flavobacteriaceae isolated from a deep-sea seamount.</title>
        <authorList>
            <person name="Zhang D.-C."/>
        </authorList>
    </citation>
    <scope>NUCLEOTIDE SEQUENCE</scope>
    <source>
        <strain evidence="2">TP-CH-4</strain>
    </source>
</reference>
<sequence length="172" mass="19727">MELLLDGLETERLLFRKLLPSDFDAWLPFHEDSRTSAFWSGLPKDPNEACQQDFKRTFYRYSNDLGGRQALIHRKNQELVGLAGLLVQEVDGQQEVEIAYSLLPKFWKKGYATEAAVKCKQFTFENHLAESLISIIHIDNIPSQKVAMGVGMQLDKTTFYKSNPVNIYRILA</sequence>
<dbReference type="RefSeq" id="WP_152572492.1">
    <property type="nucleotide sequence ID" value="NZ_VIKU02000001.1"/>
</dbReference>
<name>A0A967AS79_9FLAO</name>
<organism evidence="2 3">
    <name type="scientific">Pelagihabitans pacificus</name>
    <dbReference type="NCBI Taxonomy" id="2696054"/>
    <lineage>
        <taxon>Bacteria</taxon>
        <taxon>Pseudomonadati</taxon>
        <taxon>Bacteroidota</taxon>
        <taxon>Flavobacteriia</taxon>
        <taxon>Flavobacteriales</taxon>
        <taxon>Flavobacteriaceae</taxon>
        <taxon>Pelagihabitans</taxon>
    </lineage>
</organism>